<evidence type="ECO:0000256" key="2">
    <source>
        <dbReference type="PROSITE-ProRule" id="PRU00703"/>
    </source>
</evidence>
<dbReference type="Pfam" id="PF00571">
    <property type="entry name" value="CBS"/>
    <property type="match status" value="2"/>
</dbReference>
<gene>
    <name evidence="4" type="ORF">F6B93_10800</name>
</gene>
<dbReference type="SMART" id="SM00116">
    <property type="entry name" value="CBS"/>
    <property type="match status" value="2"/>
</dbReference>
<dbReference type="SUPFAM" id="SSF54631">
    <property type="entry name" value="CBS-domain pair"/>
    <property type="match status" value="1"/>
</dbReference>
<keyword evidence="1 2" id="KW-0129">CBS domain</keyword>
<dbReference type="PROSITE" id="PS51371">
    <property type="entry name" value="CBS"/>
    <property type="match status" value="2"/>
</dbReference>
<dbReference type="Gene3D" id="3.10.580.10">
    <property type="entry name" value="CBS-domain"/>
    <property type="match status" value="1"/>
</dbReference>
<keyword evidence="5" id="KW-1185">Reference proteome</keyword>
<dbReference type="PANTHER" id="PTHR43080">
    <property type="entry name" value="CBS DOMAIN-CONTAINING PROTEIN CBSX3, MITOCHONDRIAL"/>
    <property type="match status" value="1"/>
</dbReference>
<name>A0A975JYQ0_9MYCO</name>
<accession>A0A975JYQ0</accession>
<evidence type="ECO:0000256" key="1">
    <source>
        <dbReference type="ARBA" id="ARBA00023122"/>
    </source>
</evidence>
<proteinExistence type="predicted"/>
<dbReference type="Proteomes" id="UP000682202">
    <property type="component" value="Chromosome"/>
</dbReference>
<evidence type="ECO:0000313" key="4">
    <source>
        <dbReference type="EMBL" id="QUR67519.1"/>
    </source>
</evidence>
<dbReference type="AlphaFoldDB" id="A0A975JYQ0"/>
<evidence type="ECO:0000313" key="5">
    <source>
        <dbReference type="Proteomes" id="UP000682202"/>
    </source>
</evidence>
<feature type="domain" description="CBS" evidence="3">
    <location>
        <begin position="84"/>
        <end position="140"/>
    </location>
</feature>
<organism evidence="4 5">
    <name type="scientific">Mycobacterium spongiae</name>
    <dbReference type="NCBI Taxonomy" id="886343"/>
    <lineage>
        <taxon>Bacteria</taxon>
        <taxon>Bacillati</taxon>
        <taxon>Actinomycetota</taxon>
        <taxon>Actinomycetes</taxon>
        <taxon>Mycobacteriales</taxon>
        <taxon>Mycobacteriaceae</taxon>
        <taxon>Mycobacterium</taxon>
    </lineage>
</organism>
<dbReference type="EMBL" id="CP046600">
    <property type="protein sequence ID" value="QUR67519.1"/>
    <property type="molecule type" value="Genomic_DNA"/>
</dbReference>
<evidence type="ECO:0000259" key="3">
    <source>
        <dbReference type="PROSITE" id="PS51371"/>
    </source>
</evidence>
<dbReference type="RefSeq" id="WP_211699092.1">
    <property type="nucleotide sequence ID" value="NZ_CP046600.1"/>
</dbReference>
<protein>
    <submittedName>
        <fullName evidence="4">CBS domain-containing protein</fullName>
    </submittedName>
</protein>
<dbReference type="PANTHER" id="PTHR43080:SF2">
    <property type="entry name" value="CBS DOMAIN-CONTAINING PROTEIN"/>
    <property type="match status" value="1"/>
</dbReference>
<dbReference type="KEGG" id="mspg:F6B93_10800"/>
<dbReference type="InterPro" id="IPR051257">
    <property type="entry name" value="Diverse_CBS-Domain"/>
</dbReference>
<dbReference type="InterPro" id="IPR000644">
    <property type="entry name" value="CBS_dom"/>
</dbReference>
<sequence>MTASSSAFPAAGSIPIDTVTGDPVVRVDAGATVVEIANAMVADNIGAVVVGDDDPPTALVSERDIVRVVAAGRDVAAVRAADVASTTLVWCDADATVDEVATRMMDRYIRHILVERDGALVGIVSARDLLGVYSADAEPTIG</sequence>
<feature type="domain" description="CBS" evidence="3">
    <location>
        <begin position="19"/>
        <end position="75"/>
    </location>
</feature>
<reference evidence="4" key="1">
    <citation type="submission" date="2019-12" db="EMBL/GenBank/DDBJ databases">
        <title>Mycobacterium spongiae sp. nov.</title>
        <authorList>
            <person name="Stinear T."/>
        </authorList>
    </citation>
    <scope>NUCLEOTIDE SEQUENCE</scope>
    <source>
        <strain evidence="4">FSD4b-SM</strain>
    </source>
</reference>
<dbReference type="InterPro" id="IPR046342">
    <property type="entry name" value="CBS_dom_sf"/>
</dbReference>